<protein>
    <submittedName>
        <fullName evidence="1">Uncharacterized protein</fullName>
    </submittedName>
</protein>
<dbReference type="Proteomes" id="UP000217648">
    <property type="component" value="Unassembled WGS sequence"/>
</dbReference>
<accession>A0A2A5MRI1</accession>
<sequence length="141" mass="14805">MKRIIVGALLATCSATAFTANADEGYALKCGSEVVALIMNDVHEYALIGPEGEKLTTANSGKGEYMGVDGVAYKGLSSEVFAHVHNTHGEALTGAASLVVNANDSFSLIYYGEGAQRHFNLIRNGKNDECIVKSYDANAAG</sequence>
<reference evidence="1 2" key="1">
    <citation type="submission" date="2017-09" db="EMBL/GenBank/DDBJ databases">
        <title>Mdr eskape-Ghana.</title>
        <authorList>
            <person name="Agyepong N."/>
            <person name="Janice J."/>
            <person name="Samuelsen O."/>
            <person name="Owusu-Ofori A."/>
            <person name="Sundsfjord A."/>
            <person name="Essack S."/>
            <person name="Pedersen T."/>
        </authorList>
    </citation>
    <scope>NUCLEOTIDE SEQUENCE [LARGE SCALE GENOMIC DNA]</scope>
    <source>
        <strain evidence="1 2">46</strain>
    </source>
</reference>
<comment type="caution">
    <text evidence="1">The sequence shown here is derived from an EMBL/GenBank/DDBJ whole genome shotgun (WGS) entry which is preliminary data.</text>
</comment>
<dbReference type="RefSeq" id="WP_062914308.1">
    <property type="nucleotide sequence ID" value="NZ_BILL01000001.1"/>
</dbReference>
<name>A0A2A5MRI1_9ENTR</name>
<dbReference type="AlphaFoldDB" id="A0A2A5MRI1"/>
<dbReference type="EMBL" id="NXHG01000001">
    <property type="protein sequence ID" value="PCM63281.1"/>
    <property type="molecule type" value="Genomic_DNA"/>
</dbReference>
<evidence type="ECO:0000313" key="1">
    <source>
        <dbReference type="EMBL" id="PCM63281.1"/>
    </source>
</evidence>
<proteinExistence type="predicted"/>
<organism evidence="1 2">
    <name type="scientific">Klebsiella quasipneumoniae</name>
    <dbReference type="NCBI Taxonomy" id="1463165"/>
    <lineage>
        <taxon>Bacteria</taxon>
        <taxon>Pseudomonadati</taxon>
        <taxon>Pseudomonadota</taxon>
        <taxon>Gammaproteobacteria</taxon>
        <taxon>Enterobacterales</taxon>
        <taxon>Enterobacteriaceae</taxon>
        <taxon>Klebsiella/Raoultella group</taxon>
        <taxon>Klebsiella</taxon>
        <taxon>Klebsiella pneumoniae complex</taxon>
    </lineage>
</organism>
<evidence type="ECO:0000313" key="2">
    <source>
        <dbReference type="Proteomes" id="UP000217648"/>
    </source>
</evidence>
<gene>
    <name evidence="1" type="ORF">CP911_01600</name>
</gene>